<dbReference type="InterPro" id="IPR010131">
    <property type="entry name" value="MdtP/NodT-like"/>
</dbReference>
<dbReference type="SUPFAM" id="SSF56954">
    <property type="entry name" value="Outer membrane efflux proteins (OEP)"/>
    <property type="match status" value="1"/>
</dbReference>
<comment type="similarity">
    <text evidence="1">Belongs to the outer membrane factor (OMF) (TC 1.B.17) family.</text>
</comment>
<organism evidence="2 3">
    <name type="scientific">Parapedobacter pyrenivorans</name>
    <dbReference type="NCBI Taxonomy" id="1305674"/>
    <lineage>
        <taxon>Bacteria</taxon>
        <taxon>Pseudomonadati</taxon>
        <taxon>Bacteroidota</taxon>
        <taxon>Sphingobacteriia</taxon>
        <taxon>Sphingobacteriales</taxon>
        <taxon>Sphingobacteriaceae</taxon>
        <taxon>Parapedobacter</taxon>
    </lineage>
</organism>
<reference evidence="2" key="2">
    <citation type="submission" date="2020-09" db="EMBL/GenBank/DDBJ databases">
        <authorList>
            <person name="Sun Q."/>
            <person name="Zhou Y."/>
        </authorList>
    </citation>
    <scope>NUCLEOTIDE SEQUENCE</scope>
    <source>
        <strain evidence="2">CGMCC 1.12195</strain>
    </source>
</reference>
<keyword evidence="3" id="KW-1185">Reference proteome</keyword>
<dbReference type="AlphaFoldDB" id="A0A917M9D2"/>
<evidence type="ECO:0000313" key="2">
    <source>
        <dbReference type="EMBL" id="GGG87614.1"/>
    </source>
</evidence>
<accession>A0A917M9D2</accession>
<sequence length="429" mass="48543">MLKLILPFIYGLLLLDVLHAKPLRDTLEITPAAAETALIEGNLKLLAGRLEINESQALLIQARVWPNPTITIEEVNLWNNHGAEELGRITGNWGNHSQLSVGIEQLIQTAGKRKKAIAMAKTSVDIAEQDFADLLQSLRLELRTRLTALYYSQKRLSLYHQQLEQLRVLLAAYQRQVQQGYVSQSEYLRLQASEMALMKTIDDIRGENIEAQQALQSMLGSTTHQILVVREPPNLPTLEYIKSLSADGLVTRALENRPSLKTATLQSDYAEQQLAYERAQRIPDLTLSIGYDRGGNIMRDFIGLGVSVDIPVFNKNKGNIIAAQTTVERRRLLASHQETEVKAAVLQAWQALMLTAERLERFDTTYETGLDRMAESHHRSFALRHTSLLEYLDSLWAYLEGKDLLLETYESFLTQYETLQFTVGSQLIN</sequence>
<gene>
    <name evidence="2" type="ORF">GCM10007415_21790</name>
</gene>
<name>A0A917M9D2_9SPHI</name>
<dbReference type="PANTHER" id="PTHR30203">
    <property type="entry name" value="OUTER MEMBRANE CATION EFFLUX PROTEIN"/>
    <property type="match status" value="1"/>
</dbReference>
<dbReference type="GO" id="GO:0015562">
    <property type="term" value="F:efflux transmembrane transporter activity"/>
    <property type="evidence" value="ECO:0007669"/>
    <property type="project" value="InterPro"/>
</dbReference>
<dbReference type="RefSeq" id="WP_188505889.1">
    <property type="nucleotide sequence ID" value="NZ_BMER01000001.1"/>
</dbReference>
<dbReference type="PANTHER" id="PTHR30203:SF23">
    <property type="entry name" value="OUTER MEMBRANE EFFLUX PROTEIN"/>
    <property type="match status" value="1"/>
</dbReference>
<dbReference type="Gene3D" id="1.20.1600.10">
    <property type="entry name" value="Outer membrane efflux proteins (OEP)"/>
    <property type="match status" value="1"/>
</dbReference>
<reference evidence="2" key="1">
    <citation type="journal article" date="2014" name="Int. J. Syst. Evol. Microbiol.">
        <title>Complete genome sequence of Corynebacterium casei LMG S-19264T (=DSM 44701T), isolated from a smear-ripened cheese.</title>
        <authorList>
            <consortium name="US DOE Joint Genome Institute (JGI-PGF)"/>
            <person name="Walter F."/>
            <person name="Albersmeier A."/>
            <person name="Kalinowski J."/>
            <person name="Ruckert C."/>
        </authorList>
    </citation>
    <scope>NUCLEOTIDE SEQUENCE</scope>
    <source>
        <strain evidence="2">CGMCC 1.12195</strain>
    </source>
</reference>
<dbReference type="EMBL" id="BMER01000001">
    <property type="protein sequence ID" value="GGG87614.1"/>
    <property type="molecule type" value="Genomic_DNA"/>
</dbReference>
<dbReference type="InterPro" id="IPR003423">
    <property type="entry name" value="OMP_efflux"/>
</dbReference>
<proteinExistence type="inferred from homology"/>
<protein>
    <submittedName>
        <fullName evidence="2">Cytochrome c</fullName>
    </submittedName>
</protein>
<dbReference type="Pfam" id="PF02321">
    <property type="entry name" value="OEP"/>
    <property type="match status" value="2"/>
</dbReference>
<evidence type="ECO:0000313" key="3">
    <source>
        <dbReference type="Proteomes" id="UP000660862"/>
    </source>
</evidence>
<dbReference type="Proteomes" id="UP000660862">
    <property type="component" value="Unassembled WGS sequence"/>
</dbReference>
<comment type="caution">
    <text evidence="2">The sequence shown here is derived from an EMBL/GenBank/DDBJ whole genome shotgun (WGS) entry which is preliminary data.</text>
</comment>
<evidence type="ECO:0000256" key="1">
    <source>
        <dbReference type="ARBA" id="ARBA00007613"/>
    </source>
</evidence>